<accession>A0A0N7JDD6</accession>
<keyword evidence="1" id="KW-0808">Transferase</keyword>
<dbReference type="GO" id="GO:0008168">
    <property type="term" value="F:methyltransferase activity"/>
    <property type="evidence" value="ECO:0007669"/>
    <property type="project" value="UniProtKB-KW"/>
</dbReference>
<gene>
    <name evidence="1" type="ORF">Pyrde_1854</name>
</gene>
<dbReference type="Gene3D" id="3.40.50.150">
    <property type="entry name" value="Vaccinia Virus protein VP39"/>
    <property type="match status" value="1"/>
</dbReference>
<dbReference type="EMBL" id="CP013011">
    <property type="protein sequence ID" value="ALL01897.1"/>
    <property type="molecule type" value="Genomic_DNA"/>
</dbReference>
<dbReference type="Pfam" id="PF13578">
    <property type="entry name" value="Methyltransf_24"/>
    <property type="match status" value="1"/>
</dbReference>
<protein>
    <submittedName>
        <fullName evidence="1">Putative O-methyltransferase</fullName>
    </submittedName>
</protein>
<dbReference type="GeneID" id="26100194"/>
<proteinExistence type="predicted"/>
<dbReference type="InterPro" id="IPR029063">
    <property type="entry name" value="SAM-dependent_MTases_sf"/>
</dbReference>
<keyword evidence="1" id="KW-0489">Methyltransferase</keyword>
<sequence length="212" mass="23738">MIIPPSGGSDEKFLHLLDRVEDESTRIGLKPVMREDGSALYALSYLYTALHSSREREIVALDLGAGIGYSTLWIARGIEEACIGRCRVVAVEREESRYHRLRMVLSEAGLRSIELEAVHADALKYLMDLPDESIDMAFVDVEKGLYPLVLRTLEDKLRYGGVAVFHNAFYPKPSEMFLKTARRWPWKTTIVPTRLGLLVAVKMGGGAREAGL</sequence>
<dbReference type="RefSeq" id="WP_180385456.1">
    <property type="nucleotide sequence ID" value="NZ_CP013011.1"/>
</dbReference>
<dbReference type="Proteomes" id="UP000058613">
    <property type="component" value="Chromosome"/>
</dbReference>
<organism evidence="1 2">
    <name type="scientific">Pyrodictium delaneyi</name>
    <dbReference type="NCBI Taxonomy" id="1273541"/>
    <lineage>
        <taxon>Archaea</taxon>
        <taxon>Thermoproteota</taxon>
        <taxon>Thermoprotei</taxon>
        <taxon>Desulfurococcales</taxon>
        <taxon>Pyrodictiaceae</taxon>
        <taxon>Pyrodictium</taxon>
    </lineage>
</organism>
<dbReference type="PANTHER" id="PTHR43167">
    <property type="entry name" value="PUTATIVE (AFU_ORTHOLOGUE AFUA_6G01830)-RELATED"/>
    <property type="match status" value="1"/>
</dbReference>
<dbReference type="PANTHER" id="PTHR43167:SF1">
    <property type="entry name" value="PUTATIVE (AFU_ORTHOLOGUE AFUA_6G01830)-RELATED"/>
    <property type="match status" value="1"/>
</dbReference>
<evidence type="ECO:0000313" key="2">
    <source>
        <dbReference type="Proteomes" id="UP000058613"/>
    </source>
</evidence>
<dbReference type="AlphaFoldDB" id="A0A0N7JDD6"/>
<dbReference type="KEGG" id="pdl:Pyrde_1854"/>
<dbReference type="GO" id="GO:0032259">
    <property type="term" value="P:methylation"/>
    <property type="evidence" value="ECO:0007669"/>
    <property type="project" value="UniProtKB-KW"/>
</dbReference>
<name>A0A0N7JDD6_9CREN</name>
<dbReference type="CDD" id="cd02440">
    <property type="entry name" value="AdoMet_MTases"/>
    <property type="match status" value="1"/>
</dbReference>
<dbReference type="STRING" id="1273541.Pyrde_1854"/>
<reference evidence="1 2" key="1">
    <citation type="submission" date="2015-10" db="EMBL/GenBank/DDBJ databases">
        <title>Complete genome sequence of hyperthermophilic archaeon Pyrodictium delaneyi Su06.</title>
        <authorList>
            <person name="Jung J.-H."/>
            <person name="Lin J."/>
            <person name="Holden J.F."/>
            <person name="Park C.-S."/>
        </authorList>
    </citation>
    <scope>NUCLEOTIDE SEQUENCE [LARGE SCALE GENOMIC DNA]</scope>
    <source>
        <strain evidence="1 2">Su06</strain>
    </source>
</reference>
<evidence type="ECO:0000313" key="1">
    <source>
        <dbReference type="EMBL" id="ALL01897.1"/>
    </source>
</evidence>
<dbReference type="SUPFAM" id="SSF53335">
    <property type="entry name" value="S-adenosyl-L-methionine-dependent methyltransferases"/>
    <property type="match status" value="1"/>
</dbReference>